<evidence type="ECO:0008006" key="4">
    <source>
        <dbReference type="Google" id="ProtNLM"/>
    </source>
</evidence>
<dbReference type="SUPFAM" id="SSF51294">
    <property type="entry name" value="Hedgehog/intein (Hint) domain"/>
    <property type="match status" value="1"/>
</dbReference>
<dbReference type="Gene3D" id="1.20.5.1000">
    <property type="entry name" value="arf6 gtpase in complex with a specific effector, jip4"/>
    <property type="match status" value="1"/>
</dbReference>
<reference evidence="2" key="1">
    <citation type="submission" date="2023-08" db="EMBL/GenBank/DDBJ databases">
        <authorList>
            <person name="Chen Y."/>
            <person name="Shah S."/>
            <person name="Dougan E. K."/>
            <person name="Thang M."/>
            <person name="Chan C."/>
        </authorList>
    </citation>
    <scope>NUCLEOTIDE SEQUENCE</scope>
</reference>
<evidence type="ECO:0000313" key="2">
    <source>
        <dbReference type="EMBL" id="CAJ1374667.1"/>
    </source>
</evidence>
<dbReference type="PANTHER" id="PTHR45615:SF63">
    <property type="entry name" value="CHROMOSOME UNDETERMINED SCAFFOLD_10, WHOLE GENOME SHOTGUN SEQUENCE"/>
    <property type="match status" value="1"/>
</dbReference>
<evidence type="ECO:0000313" key="3">
    <source>
        <dbReference type="Proteomes" id="UP001178507"/>
    </source>
</evidence>
<accession>A0AA36HSV9</accession>
<name>A0AA36HSV9_9DINO</name>
<feature type="region of interest" description="Disordered" evidence="1">
    <location>
        <begin position="213"/>
        <end position="234"/>
    </location>
</feature>
<feature type="region of interest" description="Disordered" evidence="1">
    <location>
        <begin position="273"/>
        <end position="321"/>
    </location>
</feature>
<dbReference type="InterPro" id="IPR036844">
    <property type="entry name" value="Hint_dom_sf"/>
</dbReference>
<keyword evidence="3" id="KW-1185">Reference proteome</keyword>
<dbReference type="AlphaFoldDB" id="A0AA36HSV9"/>
<comment type="caution">
    <text evidence="2">The sequence shown here is derived from an EMBL/GenBank/DDBJ whole genome shotgun (WGS) entry which is preliminary data.</text>
</comment>
<sequence>MAPALTWQTDGVVAFTAPWAAEASGGVALRPRGRGAEAQLHEVDGRGRSVQSVSRLDFGADGGCMVTEWSSQSGWVEVGRFPGGGVRWCWAKGPGGQWKVWAEADTGEKILLNKTFNSSAPQLKLFSIKNWQSLDISLLPLQPGPGNAPQVSPQPSQAELKAQVDQLTSEVQSERVQKAELQQRLAEITQEKAEAAEQQEALRQAKQEMQQQLEQLTQEKAEATQQQEALHQEKQELQQQLEQLTQEKAEAAQQQEALHQEKQELQQQLEQLTQEKAEAAQQQQEKKDLQQQVEQLTQEKAEATQQREALHQEKQELRQQLEQSRHDFALLSQHQLEQSRHDLALLREEKAQVTQRQLEQLRRDFMLASKQAATEQKLAEVARQLSQLKEHCDAVVAFIASDSDPQPGAGDSPASGSWPVIDQEEAQSVQSSDLSSASAGSAKCFLPNTALAGAGSAEGHLLRVERLKPGDKVRLSDGTEASVLDVKRHPSKRRPYDVMELSTHQGKFPVSDSHHVAVPGVAGPLRRQADSLRQGDLVIVSGDERRLTNVVPKKEPHQSL</sequence>
<dbReference type="EMBL" id="CAUJNA010000269">
    <property type="protein sequence ID" value="CAJ1374667.1"/>
    <property type="molecule type" value="Genomic_DNA"/>
</dbReference>
<feature type="compositionally biased region" description="Basic and acidic residues" evidence="1">
    <location>
        <begin position="308"/>
        <end position="321"/>
    </location>
</feature>
<feature type="compositionally biased region" description="Basic and acidic residues" evidence="1">
    <location>
        <begin position="273"/>
        <end position="289"/>
    </location>
</feature>
<proteinExistence type="predicted"/>
<gene>
    <name evidence="2" type="ORF">EVOR1521_LOCUS4154</name>
</gene>
<dbReference type="PANTHER" id="PTHR45615">
    <property type="entry name" value="MYOSIN HEAVY CHAIN, NON-MUSCLE"/>
    <property type="match status" value="1"/>
</dbReference>
<protein>
    <recommendedName>
        <fullName evidence="4">Hint domain-containing protein</fullName>
    </recommendedName>
</protein>
<dbReference type="Proteomes" id="UP001178507">
    <property type="component" value="Unassembled WGS sequence"/>
</dbReference>
<evidence type="ECO:0000256" key="1">
    <source>
        <dbReference type="SAM" id="MobiDB-lite"/>
    </source>
</evidence>
<organism evidence="2 3">
    <name type="scientific">Effrenium voratum</name>
    <dbReference type="NCBI Taxonomy" id="2562239"/>
    <lineage>
        <taxon>Eukaryota</taxon>
        <taxon>Sar</taxon>
        <taxon>Alveolata</taxon>
        <taxon>Dinophyceae</taxon>
        <taxon>Suessiales</taxon>
        <taxon>Symbiodiniaceae</taxon>
        <taxon>Effrenium</taxon>
    </lineage>
</organism>